<proteinExistence type="predicted"/>
<name>A0A1B6Q2M3_SORBI</name>
<dbReference type="Proteomes" id="UP000000768">
    <property type="component" value="Chromosome 3"/>
</dbReference>
<evidence type="ECO:0000313" key="2">
    <source>
        <dbReference type="EMBL" id="KXG32171.1"/>
    </source>
</evidence>
<reference evidence="2 3" key="1">
    <citation type="journal article" date="2009" name="Nature">
        <title>The Sorghum bicolor genome and the diversification of grasses.</title>
        <authorList>
            <person name="Paterson A.H."/>
            <person name="Bowers J.E."/>
            <person name="Bruggmann R."/>
            <person name="Dubchak I."/>
            <person name="Grimwood J."/>
            <person name="Gundlach H."/>
            <person name="Haberer G."/>
            <person name="Hellsten U."/>
            <person name="Mitros T."/>
            <person name="Poliakov A."/>
            <person name="Schmutz J."/>
            <person name="Spannagl M."/>
            <person name="Tang H."/>
            <person name="Wang X."/>
            <person name="Wicker T."/>
            <person name="Bharti A.K."/>
            <person name="Chapman J."/>
            <person name="Feltus F.A."/>
            <person name="Gowik U."/>
            <person name="Grigoriev I.V."/>
            <person name="Lyons E."/>
            <person name="Maher C.A."/>
            <person name="Martis M."/>
            <person name="Narechania A."/>
            <person name="Otillar R.P."/>
            <person name="Penning B.W."/>
            <person name="Salamov A.A."/>
            <person name="Wang Y."/>
            <person name="Zhang L."/>
            <person name="Carpita N.C."/>
            <person name="Freeling M."/>
            <person name="Gingle A.R."/>
            <person name="Hash C.T."/>
            <person name="Keller B."/>
            <person name="Klein P."/>
            <person name="Kresovich S."/>
            <person name="McCann M.C."/>
            <person name="Ming R."/>
            <person name="Peterson D.G."/>
            <person name="Mehboob-ur-Rahman"/>
            <person name="Ware D."/>
            <person name="Westhoff P."/>
            <person name="Mayer K.F."/>
            <person name="Messing J."/>
            <person name="Rokhsar D.S."/>
        </authorList>
    </citation>
    <scope>NUCLEOTIDE SEQUENCE [LARGE SCALE GENOMIC DNA]</scope>
    <source>
        <strain evidence="3">cv. BTx623</strain>
    </source>
</reference>
<reference evidence="3" key="2">
    <citation type="journal article" date="2018" name="Plant J.">
        <title>The Sorghum bicolor reference genome: improved assembly, gene annotations, a transcriptome atlas, and signatures of genome organization.</title>
        <authorList>
            <person name="McCormick R.F."/>
            <person name="Truong S.K."/>
            <person name="Sreedasyam A."/>
            <person name="Jenkins J."/>
            <person name="Shu S."/>
            <person name="Sims D."/>
            <person name="Kennedy M."/>
            <person name="Amirebrahimi M."/>
            <person name="Weers B.D."/>
            <person name="McKinley B."/>
            <person name="Mattison A."/>
            <person name="Morishige D.T."/>
            <person name="Grimwood J."/>
            <person name="Schmutz J."/>
            <person name="Mullet J.E."/>
        </authorList>
    </citation>
    <scope>NUCLEOTIDE SEQUENCE [LARGE SCALE GENOMIC DNA]</scope>
    <source>
        <strain evidence="3">cv. BTx623</strain>
    </source>
</reference>
<dbReference type="EMBL" id="CM000762">
    <property type="protein sequence ID" value="KXG32171.1"/>
    <property type="molecule type" value="Genomic_DNA"/>
</dbReference>
<accession>A0A1B6Q2M3</accession>
<protein>
    <submittedName>
        <fullName evidence="2">Uncharacterized protein</fullName>
    </submittedName>
</protein>
<feature type="compositionally biased region" description="Basic and acidic residues" evidence="1">
    <location>
        <begin position="99"/>
        <end position="121"/>
    </location>
</feature>
<evidence type="ECO:0000256" key="1">
    <source>
        <dbReference type="SAM" id="MobiDB-lite"/>
    </source>
</evidence>
<dbReference type="AlphaFoldDB" id="A0A1B6Q2M3"/>
<keyword evidence="3" id="KW-1185">Reference proteome</keyword>
<dbReference type="Gramene" id="KXG32171">
    <property type="protein sequence ID" value="KXG32171"/>
    <property type="gene ID" value="SORBI_3003G111700"/>
</dbReference>
<gene>
    <name evidence="2" type="ORF">SORBI_3003G111700</name>
</gene>
<feature type="region of interest" description="Disordered" evidence="1">
    <location>
        <begin position="71"/>
        <end position="128"/>
    </location>
</feature>
<evidence type="ECO:0000313" key="3">
    <source>
        <dbReference type="Proteomes" id="UP000000768"/>
    </source>
</evidence>
<organism evidence="2 3">
    <name type="scientific">Sorghum bicolor</name>
    <name type="common">Sorghum</name>
    <name type="synonym">Sorghum vulgare</name>
    <dbReference type="NCBI Taxonomy" id="4558"/>
    <lineage>
        <taxon>Eukaryota</taxon>
        <taxon>Viridiplantae</taxon>
        <taxon>Streptophyta</taxon>
        <taxon>Embryophyta</taxon>
        <taxon>Tracheophyta</taxon>
        <taxon>Spermatophyta</taxon>
        <taxon>Magnoliopsida</taxon>
        <taxon>Liliopsida</taxon>
        <taxon>Poales</taxon>
        <taxon>Poaceae</taxon>
        <taxon>PACMAD clade</taxon>
        <taxon>Panicoideae</taxon>
        <taxon>Andropogonodae</taxon>
        <taxon>Andropogoneae</taxon>
        <taxon>Sorghinae</taxon>
        <taxon>Sorghum</taxon>
    </lineage>
</organism>
<feature type="compositionally biased region" description="Polar residues" evidence="1">
    <location>
        <begin position="75"/>
        <end position="98"/>
    </location>
</feature>
<sequence>MKNSQKLHNRNSTCYELIPKKSSAKINPNSRKYSDCRQERVFLQKCKSAWILMHKRNELKSLGDLVHHLVKHQTDQTNSTEKLKPSTNHGSEKQVNSTRENKEHERKQTLLRSLRPEDKKRLGSPFPT</sequence>
<dbReference type="InParanoid" id="A0A1B6Q2M3"/>